<evidence type="ECO:0000256" key="3">
    <source>
        <dbReference type="ARBA" id="ARBA00023082"/>
    </source>
</evidence>
<keyword evidence="8" id="KW-1185">Reference proteome</keyword>
<dbReference type="Pfam" id="PF08281">
    <property type="entry name" value="Sigma70_r4_2"/>
    <property type="match status" value="1"/>
</dbReference>
<evidence type="ECO:0000259" key="6">
    <source>
        <dbReference type="Pfam" id="PF08281"/>
    </source>
</evidence>
<protein>
    <submittedName>
        <fullName evidence="7">RNA polymerase sigma factor</fullName>
    </submittedName>
</protein>
<feature type="domain" description="RNA polymerase sigma-70 region 2" evidence="5">
    <location>
        <begin position="22"/>
        <end position="82"/>
    </location>
</feature>
<keyword evidence="3" id="KW-0731">Sigma factor</keyword>
<dbReference type="PANTHER" id="PTHR43133:SF46">
    <property type="entry name" value="RNA POLYMERASE SIGMA-70 FACTOR ECF SUBFAMILY"/>
    <property type="match status" value="1"/>
</dbReference>
<dbReference type="InterPro" id="IPR013249">
    <property type="entry name" value="RNA_pol_sigma70_r4_t2"/>
</dbReference>
<accession>A0A4Q9FHP4</accession>
<dbReference type="Proteomes" id="UP000291142">
    <property type="component" value="Unassembled WGS sequence"/>
</dbReference>
<keyword evidence="4" id="KW-0804">Transcription</keyword>
<dbReference type="NCBIfam" id="TIGR02937">
    <property type="entry name" value="sigma70-ECF"/>
    <property type="match status" value="1"/>
</dbReference>
<name>A0A4Q9FHP4_9FLAO</name>
<proteinExistence type="inferred from homology"/>
<evidence type="ECO:0000256" key="2">
    <source>
        <dbReference type="ARBA" id="ARBA00023015"/>
    </source>
</evidence>
<dbReference type="RefSeq" id="WP_130963722.1">
    <property type="nucleotide sequence ID" value="NZ_SIRT01000003.1"/>
</dbReference>
<reference evidence="7 8" key="1">
    <citation type="submission" date="2019-02" db="EMBL/GenBank/DDBJ databases">
        <title>Hyunsoonleella sp., isolated from marine sediment.</title>
        <authorList>
            <person name="Liu B.-T."/>
        </authorList>
    </citation>
    <scope>NUCLEOTIDE SEQUENCE [LARGE SCALE GENOMIC DNA]</scope>
    <source>
        <strain evidence="7 8">T58</strain>
    </source>
</reference>
<dbReference type="InterPro" id="IPR013325">
    <property type="entry name" value="RNA_pol_sigma_r2"/>
</dbReference>
<dbReference type="CDD" id="cd06171">
    <property type="entry name" value="Sigma70_r4"/>
    <property type="match status" value="1"/>
</dbReference>
<evidence type="ECO:0000313" key="8">
    <source>
        <dbReference type="Proteomes" id="UP000291142"/>
    </source>
</evidence>
<evidence type="ECO:0000256" key="1">
    <source>
        <dbReference type="ARBA" id="ARBA00010641"/>
    </source>
</evidence>
<dbReference type="Gene3D" id="1.10.10.10">
    <property type="entry name" value="Winged helix-like DNA-binding domain superfamily/Winged helix DNA-binding domain"/>
    <property type="match status" value="1"/>
</dbReference>
<dbReference type="InterPro" id="IPR014284">
    <property type="entry name" value="RNA_pol_sigma-70_dom"/>
</dbReference>
<evidence type="ECO:0000313" key="7">
    <source>
        <dbReference type="EMBL" id="TBN04903.1"/>
    </source>
</evidence>
<dbReference type="PANTHER" id="PTHR43133">
    <property type="entry name" value="RNA POLYMERASE ECF-TYPE SIGMA FACTO"/>
    <property type="match status" value="1"/>
</dbReference>
<dbReference type="Pfam" id="PF04542">
    <property type="entry name" value="Sigma70_r2"/>
    <property type="match status" value="1"/>
</dbReference>
<feature type="domain" description="RNA polymerase sigma factor 70 region 4 type 2" evidence="6">
    <location>
        <begin position="118"/>
        <end position="166"/>
    </location>
</feature>
<dbReference type="InterPro" id="IPR036388">
    <property type="entry name" value="WH-like_DNA-bd_sf"/>
</dbReference>
<evidence type="ECO:0000256" key="4">
    <source>
        <dbReference type="ARBA" id="ARBA00023163"/>
    </source>
</evidence>
<dbReference type="InterPro" id="IPR039425">
    <property type="entry name" value="RNA_pol_sigma-70-like"/>
</dbReference>
<dbReference type="InterPro" id="IPR013324">
    <property type="entry name" value="RNA_pol_sigma_r3/r4-like"/>
</dbReference>
<dbReference type="SUPFAM" id="SSF88946">
    <property type="entry name" value="Sigma2 domain of RNA polymerase sigma factors"/>
    <property type="match status" value="1"/>
</dbReference>
<dbReference type="Gene3D" id="1.10.1740.10">
    <property type="match status" value="1"/>
</dbReference>
<comment type="caution">
    <text evidence="7">The sequence shown here is derived from an EMBL/GenBank/DDBJ whole genome shotgun (WGS) entry which is preliminary data.</text>
</comment>
<dbReference type="OrthoDB" id="9803470at2"/>
<dbReference type="AlphaFoldDB" id="A0A4Q9FHP4"/>
<evidence type="ECO:0000259" key="5">
    <source>
        <dbReference type="Pfam" id="PF04542"/>
    </source>
</evidence>
<dbReference type="GO" id="GO:0003677">
    <property type="term" value="F:DNA binding"/>
    <property type="evidence" value="ECO:0007669"/>
    <property type="project" value="InterPro"/>
</dbReference>
<dbReference type="InterPro" id="IPR007627">
    <property type="entry name" value="RNA_pol_sigma70_r2"/>
</dbReference>
<dbReference type="EMBL" id="SIRT01000003">
    <property type="protein sequence ID" value="TBN04903.1"/>
    <property type="molecule type" value="Genomic_DNA"/>
</dbReference>
<organism evidence="7 8">
    <name type="scientific">Hyunsoonleella flava</name>
    <dbReference type="NCBI Taxonomy" id="2527939"/>
    <lineage>
        <taxon>Bacteria</taxon>
        <taxon>Pseudomonadati</taxon>
        <taxon>Bacteroidota</taxon>
        <taxon>Flavobacteriia</taxon>
        <taxon>Flavobacteriales</taxon>
        <taxon>Flavobacteriaceae</taxon>
    </lineage>
</organism>
<dbReference type="GO" id="GO:0016987">
    <property type="term" value="F:sigma factor activity"/>
    <property type="evidence" value="ECO:0007669"/>
    <property type="project" value="UniProtKB-KW"/>
</dbReference>
<comment type="similarity">
    <text evidence="1">Belongs to the sigma-70 factor family. ECF subfamily.</text>
</comment>
<dbReference type="GO" id="GO:0006352">
    <property type="term" value="P:DNA-templated transcription initiation"/>
    <property type="evidence" value="ECO:0007669"/>
    <property type="project" value="InterPro"/>
</dbReference>
<sequence>MNHQSENNKKLHTFFSEEYHSLKSYVNSKLKASVNRDAEDIIQDVALKLFSGADRYSPINNVAGFVYHAIKNKIIDVMRATSKKPPYPIESIETKMYTLAELLYDNDTKSYPEEIQTELKKAILSLKPDYKNIIIAVDFEGYSYKEISIETGIPVGTLMSRRHRAISLLYKTLKSKKETIN</sequence>
<dbReference type="SUPFAM" id="SSF88659">
    <property type="entry name" value="Sigma3 and sigma4 domains of RNA polymerase sigma factors"/>
    <property type="match status" value="1"/>
</dbReference>
<gene>
    <name evidence="7" type="ORF">EYD45_06475</name>
</gene>
<keyword evidence="2" id="KW-0805">Transcription regulation</keyword>